<feature type="chain" id="PRO_5040106442" evidence="1">
    <location>
        <begin position="30"/>
        <end position="148"/>
    </location>
</feature>
<keyword evidence="3" id="KW-1185">Reference proteome</keyword>
<reference evidence="2" key="2">
    <citation type="submission" date="2021-01" db="EMBL/GenBank/DDBJ databases">
        <authorList>
            <person name="Schikora-Tamarit M.A."/>
        </authorList>
    </citation>
    <scope>NUCLEOTIDE SEQUENCE</scope>
    <source>
        <strain evidence="2">CBS2887</strain>
    </source>
</reference>
<dbReference type="EMBL" id="JAEUBG010004437">
    <property type="protein sequence ID" value="KAH3681394.1"/>
    <property type="molecule type" value="Genomic_DNA"/>
</dbReference>
<accession>A0A9P8TJR7</accession>
<evidence type="ECO:0000313" key="2">
    <source>
        <dbReference type="EMBL" id="KAH3681394.1"/>
    </source>
</evidence>
<protein>
    <submittedName>
        <fullName evidence="2">Uncharacterized protein</fullName>
    </submittedName>
</protein>
<proteinExistence type="predicted"/>
<dbReference type="AlphaFoldDB" id="A0A9P8TJR7"/>
<organism evidence="2 3">
    <name type="scientific">Wickerhamomyces pijperi</name>
    <name type="common">Yeast</name>
    <name type="synonym">Pichia pijperi</name>
    <dbReference type="NCBI Taxonomy" id="599730"/>
    <lineage>
        <taxon>Eukaryota</taxon>
        <taxon>Fungi</taxon>
        <taxon>Dikarya</taxon>
        <taxon>Ascomycota</taxon>
        <taxon>Saccharomycotina</taxon>
        <taxon>Saccharomycetes</taxon>
        <taxon>Phaffomycetales</taxon>
        <taxon>Wickerhamomycetaceae</taxon>
        <taxon>Wickerhamomyces</taxon>
    </lineage>
</organism>
<gene>
    <name evidence="2" type="ORF">WICPIJ_007663</name>
</gene>
<feature type="signal peptide" evidence="1">
    <location>
        <begin position="1"/>
        <end position="29"/>
    </location>
</feature>
<evidence type="ECO:0000256" key="1">
    <source>
        <dbReference type="SAM" id="SignalP"/>
    </source>
</evidence>
<dbReference type="Proteomes" id="UP000774326">
    <property type="component" value="Unassembled WGS sequence"/>
</dbReference>
<sequence length="148" mass="16247">MMKSCSTMKAVFLAWRMNLLITFEQIIQGGLTSTVFTHHDQDFGIGEVTSFNVQLEVTLGSGEGWVCVMSGGVHLDRILGIGQSELQGFGSEPQVFGNNVTIQEHVDTFSDGGWQGDNTVHGWGTVKNTNEIRQVIQHGQIVLHDDDV</sequence>
<evidence type="ECO:0000313" key="3">
    <source>
        <dbReference type="Proteomes" id="UP000774326"/>
    </source>
</evidence>
<name>A0A9P8TJR7_WICPI</name>
<keyword evidence="1" id="KW-0732">Signal</keyword>
<comment type="caution">
    <text evidence="2">The sequence shown here is derived from an EMBL/GenBank/DDBJ whole genome shotgun (WGS) entry which is preliminary data.</text>
</comment>
<reference evidence="2" key="1">
    <citation type="journal article" date="2021" name="Open Biol.">
        <title>Shared evolutionary footprints suggest mitochondrial oxidative damage underlies multiple complex I losses in fungi.</title>
        <authorList>
            <person name="Schikora-Tamarit M.A."/>
            <person name="Marcet-Houben M."/>
            <person name="Nosek J."/>
            <person name="Gabaldon T."/>
        </authorList>
    </citation>
    <scope>NUCLEOTIDE SEQUENCE</scope>
    <source>
        <strain evidence="2">CBS2887</strain>
    </source>
</reference>
<dbReference type="OrthoDB" id="10362579at2759"/>